<protein>
    <recommendedName>
        <fullName evidence="1">Fungal lipase-type domain-containing protein</fullName>
    </recommendedName>
</protein>
<dbReference type="PANTHER" id="PTHR45856:SF21">
    <property type="entry name" value="FUNGAL LIPASE-LIKE DOMAIN-CONTAINING PROTEIN"/>
    <property type="match status" value="1"/>
</dbReference>
<dbReference type="InterPro" id="IPR002921">
    <property type="entry name" value="Fungal_lipase-type"/>
</dbReference>
<organism evidence="2 3">
    <name type="scientific">Tieghemostelium lacteum</name>
    <name type="common">Slime mold</name>
    <name type="synonym">Dictyostelium lacteum</name>
    <dbReference type="NCBI Taxonomy" id="361077"/>
    <lineage>
        <taxon>Eukaryota</taxon>
        <taxon>Amoebozoa</taxon>
        <taxon>Evosea</taxon>
        <taxon>Eumycetozoa</taxon>
        <taxon>Dictyostelia</taxon>
        <taxon>Dictyosteliales</taxon>
        <taxon>Raperosteliaceae</taxon>
        <taxon>Tieghemostelium</taxon>
    </lineage>
</organism>
<reference evidence="2 3" key="1">
    <citation type="submission" date="2015-12" db="EMBL/GenBank/DDBJ databases">
        <title>Dictyostelia acquired genes for synthesis and detection of signals that induce cell-type specialization by lateral gene transfer from prokaryotes.</title>
        <authorList>
            <person name="Gloeckner G."/>
            <person name="Schaap P."/>
        </authorList>
    </citation>
    <scope>NUCLEOTIDE SEQUENCE [LARGE SCALE GENOMIC DNA]</scope>
    <source>
        <strain evidence="2 3">TK</strain>
    </source>
</reference>
<evidence type="ECO:0000313" key="3">
    <source>
        <dbReference type="Proteomes" id="UP000076078"/>
    </source>
</evidence>
<dbReference type="InterPro" id="IPR051218">
    <property type="entry name" value="Sec_MonoDiacylglyc_Lipase"/>
</dbReference>
<dbReference type="GO" id="GO:0006629">
    <property type="term" value="P:lipid metabolic process"/>
    <property type="evidence" value="ECO:0007669"/>
    <property type="project" value="InterPro"/>
</dbReference>
<name>A0A151Z6L6_TIELA</name>
<dbReference type="OrthoDB" id="10015228at2759"/>
<comment type="caution">
    <text evidence="2">The sequence shown here is derived from an EMBL/GenBank/DDBJ whole genome shotgun (WGS) entry which is preliminary data.</text>
</comment>
<keyword evidence="3" id="KW-1185">Reference proteome</keyword>
<evidence type="ECO:0000313" key="2">
    <source>
        <dbReference type="EMBL" id="KYQ89606.1"/>
    </source>
</evidence>
<gene>
    <name evidence="2" type="ORF">DLAC_09562</name>
</gene>
<dbReference type="InParanoid" id="A0A151Z6L6"/>
<dbReference type="InterPro" id="IPR029058">
    <property type="entry name" value="AB_hydrolase_fold"/>
</dbReference>
<dbReference type="Gene3D" id="3.40.50.1820">
    <property type="entry name" value="alpha/beta hydrolase"/>
    <property type="match status" value="1"/>
</dbReference>
<dbReference type="SUPFAM" id="SSF53474">
    <property type="entry name" value="alpha/beta-Hydrolases"/>
    <property type="match status" value="1"/>
</dbReference>
<dbReference type="Proteomes" id="UP000076078">
    <property type="component" value="Unassembled WGS sequence"/>
</dbReference>
<sequence length="468" mass="53622">MDNIKHHIFNCYYSSDASFIKNSEEIIQYLNGEDIRNKHTLTSVINGQILSCNQQFIITRSEYGLDGKPTYYIAFKGSDSMQDFRSDLNTFKEITELGTFHKGFYSRAKLFPRKIVTELISGCNLVMTGFSLGGAVSCIVTLKLLLLDNILEGENRVNSIQCITFGQPLIGEKNIVELLSPLGYIERGYFHFIINEHDPIPRFIGIDKKIQQHTDTLMDIVSNVNNPVLSKIKIVGQFVSSGLRYMNVDLSASNLLANLHCFGIFHILQNSEVTKDILTYHSTNQNDMAILLEMLDFKYENLTLEMKKHHLLATYYKNLVLHGCQYPNVIRNCQVSEIEFLTRIDKLIAKIIDPKKSKLEFTIQGSNLGFIQFLKVYGRSIKDLQHHSMDTVSFEISTQTSNPPTIKYQTYFQSQAYVLTNLLPASYINGGEIEFKFTLITEKDYDKEQLEKKLLEMEKKKKPKSTSK</sequence>
<dbReference type="FunCoup" id="A0A151Z6L6">
    <property type="interactions" value="170"/>
</dbReference>
<dbReference type="Pfam" id="PF01764">
    <property type="entry name" value="Lipase_3"/>
    <property type="match status" value="1"/>
</dbReference>
<dbReference type="PANTHER" id="PTHR45856">
    <property type="entry name" value="ALPHA/BETA-HYDROLASES SUPERFAMILY PROTEIN"/>
    <property type="match status" value="1"/>
</dbReference>
<accession>A0A151Z6L6</accession>
<proteinExistence type="predicted"/>
<dbReference type="EMBL" id="LODT01000039">
    <property type="protein sequence ID" value="KYQ89606.1"/>
    <property type="molecule type" value="Genomic_DNA"/>
</dbReference>
<evidence type="ECO:0000259" key="1">
    <source>
        <dbReference type="Pfam" id="PF01764"/>
    </source>
</evidence>
<dbReference type="AlphaFoldDB" id="A0A151Z6L6"/>
<feature type="domain" description="Fungal lipase-type" evidence="1">
    <location>
        <begin position="73"/>
        <end position="206"/>
    </location>
</feature>